<evidence type="ECO:0000313" key="3">
    <source>
        <dbReference type="Proteomes" id="UP000274391"/>
    </source>
</evidence>
<dbReference type="AlphaFoldDB" id="A0A3P3VW79"/>
<proteinExistence type="predicted"/>
<organism evidence="2 3">
    <name type="scientific">Gulosibacter macacae</name>
    <dbReference type="NCBI Taxonomy" id="2488791"/>
    <lineage>
        <taxon>Bacteria</taxon>
        <taxon>Bacillati</taxon>
        <taxon>Actinomycetota</taxon>
        <taxon>Actinomycetes</taxon>
        <taxon>Micrococcales</taxon>
        <taxon>Microbacteriaceae</taxon>
        <taxon>Gulosibacter</taxon>
    </lineage>
</organism>
<reference evidence="2 3" key="1">
    <citation type="submission" date="2018-11" db="EMBL/GenBank/DDBJ databases">
        <title>YIM 102482-1 draft genome.</title>
        <authorList>
            <person name="Li G."/>
            <person name="Jiang Y."/>
        </authorList>
    </citation>
    <scope>NUCLEOTIDE SEQUENCE [LARGE SCALE GENOMIC DNA]</scope>
    <source>
        <strain evidence="2 3">YIM 102482-1</strain>
    </source>
</reference>
<comment type="caution">
    <text evidence="2">The sequence shown here is derived from an EMBL/GenBank/DDBJ whole genome shotgun (WGS) entry which is preliminary data.</text>
</comment>
<keyword evidence="1" id="KW-1133">Transmembrane helix</keyword>
<dbReference type="Proteomes" id="UP000274391">
    <property type="component" value="Unassembled WGS sequence"/>
</dbReference>
<accession>A0A3P3VW79</accession>
<name>A0A3P3VW79_9MICO</name>
<gene>
    <name evidence="2" type="ORF">EG850_06575</name>
</gene>
<dbReference type="EMBL" id="RQVS01000006">
    <property type="protein sequence ID" value="RRJ87061.1"/>
    <property type="molecule type" value="Genomic_DNA"/>
</dbReference>
<evidence type="ECO:0000313" key="2">
    <source>
        <dbReference type="EMBL" id="RRJ87061.1"/>
    </source>
</evidence>
<dbReference type="RefSeq" id="WP_124971748.1">
    <property type="nucleotide sequence ID" value="NZ_RQVS01000006.1"/>
</dbReference>
<feature type="transmembrane region" description="Helical" evidence="1">
    <location>
        <begin position="6"/>
        <end position="32"/>
    </location>
</feature>
<keyword evidence="3" id="KW-1185">Reference proteome</keyword>
<sequence length="123" mass="12548">MFLLIYVIGIAIGGVMALGGIALAIIGIVLLVRAPHAGDPVAPQYSGAVPAQTDGLEVPSDFEDAPQWIGTGIVGDEAAAPVDNSVLVKDARRRGTAFLVGGLLLLAVGTGVVMMPMGYLFFA</sequence>
<evidence type="ECO:0000256" key="1">
    <source>
        <dbReference type="SAM" id="Phobius"/>
    </source>
</evidence>
<feature type="transmembrane region" description="Helical" evidence="1">
    <location>
        <begin position="97"/>
        <end position="122"/>
    </location>
</feature>
<keyword evidence="1" id="KW-0812">Transmembrane</keyword>
<keyword evidence="1" id="KW-0472">Membrane</keyword>
<protein>
    <submittedName>
        <fullName evidence="2">Uncharacterized protein</fullName>
    </submittedName>
</protein>